<accession>A0ABP6UUD9</accession>
<evidence type="ECO:0000313" key="4">
    <source>
        <dbReference type="Proteomes" id="UP001500459"/>
    </source>
</evidence>
<comment type="caution">
    <text evidence="3">The sequence shown here is derived from an EMBL/GenBank/DDBJ whole genome shotgun (WGS) entry which is preliminary data.</text>
</comment>
<organism evidence="3 4">
    <name type="scientific">Aquimarina addita</name>
    <dbReference type="NCBI Taxonomy" id="870485"/>
    <lineage>
        <taxon>Bacteria</taxon>
        <taxon>Pseudomonadati</taxon>
        <taxon>Bacteroidota</taxon>
        <taxon>Flavobacteriia</taxon>
        <taxon>Flavobacteriales</taxon>
        <taxon>Flavobacteriaceae</taxon>
        <taxon>Aquimarina</taxon>
    </lineage>
</organism>
<dbReference type="RefSeq" id="WP_344929662.1">
    <property type="nucleotide sequence ID" value="NZ_BAABCW010000018.1"/>
</dbReference>
<evidence type="ECO:0000256" key="2">
    <source>
        <dbReference type="SAM" id="SignalP"/>
    </source>
</evidence>
<reference evidence="4" key="1">
    <citation type="journal article" date="2019" name="Int. J. Syst. Evol. Microbiol.">
        <title>The Global Catalogue of Microorganisms (GCM) 10K type strain sequencing project: providing services to taxonomists for standard genome sequencing and annotation.</title>
        <authorList>
            <consortium name="The Broad Institute Genomics Platform"/>
            <consortium name="The Broad Institute Genome Sequencing Center for Infectious Disease"/>
            <person name="Wu L."/>
            <person name="Ma J."/>
        </authorList>
    </citation>
    <scope>NUCLEOTIDE SEQUENCE [LARGE SCALE GENOMIC DNA]</scope>
    <source>
        <strain evidence="4">JCM 17106</strain>
    </source>
</reference>
<keyword evidence="2" id="KW-0732">Signal</keyword>
<keyword evidence="4" id="KW-1185">Reference proteome</keyword>
<feature type="signal peptide" evidence="2">
    <location>
        <begin position="1"/>
        <end position="19"/>
    </location>
</feature>
<feature type="coiled-coil region" evidence="1">
    <location>
        <begin position="140"/>
        <end position="217"/>
    </location>
</feature>
<evidence type="ECO:0000256" key="1">
    <source>
        <dbReference type="SAM" id="Coils"/>
    </source>
</evidence>
<protein>
    <recommendedName>
        <fullName evidence="5">DUF4398 domain-containing protein</fullName>
    </recommendedName>
</protein>
<evidence type="ECO:0000313" key="3">
    <source>
        <dbReference type="EMBL" id="GAA3517864.1"/>
    </source>
</evidence>
<keyword evidence="1" id="KW-0175">Coiled coil</keyword>
<proteinExistence type="predicted"/>
<dbReference type="EMBL" id="BAABCW010000018">
    <property type="protein sequence ID" value="GAA3517864.1"/>
    <property type="molecule type" value="Genomic_DNA"/>
</dbReference>
<evidence type="ECO:0008006" key="5">
    <source>
        <dbReference type="Google" id="ProtNLM"/>
    </source>
</evidence>
<dbReference type="Proteomes" id="UP001500459">
    <property type="component" value="Unassembled WGS sequence"/>
</dbReference>
<name>A0ABP6UUD9_9FLAO</name>
<feature type="chain" id="PRO_5045785913" description="DUF4398 domain-containing protein" evidence="2">
    <location>
        <begin position="20"/>
        <end position="271"/>
    </location>
</feature>
<sequence>MKSLTSVLLVSLFISQIQAQDVYEDALTAASYAYAHSKKAHEANNVFHTQEYADKAFEAFDKVEMLSDKCGCPEANEMAYEAKSNMESSLGEDTYERSRYYAKQARELGPKILEQLSDCRANNEDLASNEDMDSVDEDIVLAATEEVSRKQLELEEQRRQLEIEQEKLKQQIAEQEVAKAEFEAMRAAELIEQTAIKTKAEQALSKLENALQELGIAFNEETMFESQEEYSRSESDLKNETLEDTKSFYVNRAKELTEIAMEQLASYSENE</sequence>
<gene>
    <name evidence="3" type="ORF">GCM10022393_35020</name>
</gene>